<proteinExistence type="inferred from homology"/>
<comment type="catalytic activity">
    <reaction evidence="1">
        <text>Hydrolysis of terminal non-reducing N-acetyl-D-hexosamine residues in N-acetyl-beta-D-hexosaminides.</text>
        <dbReference type="EC" id="3.2.1.52"/>
    </reaction>
</comment>
<organism evidence="8 9">
    <name type="scientific">Flavimaricola marinus</name>
    <dbReference type="NCBI Taxonomy" id="1819565"/>
    <lineage>
        <taxon>Bacteria</taxon>
        <taxon>Pseudomonadati</taxon>
        <taxon>Pseudomonadota</taxon>
        <taxon>Alphaproteobacteria</taxon>
        <taxon>Rhodobacterales</taxon>
        <taxon>Paracoccaceae</taxon>
        <taxon>Flavimaricola</taxon>
    </lineage>
</organism>
<dbReference type="InterPro" id="IPR015883">
    <property type="entry name" value="Glyco_hydro_20_cat"/>
</dbReference>
<dbReference type="PANTHER" id="PTHR22600:SF57">
    <property type="entry name" value="BETA-N-ACETYLHEXOSAMINIDASE"/>
    <property type="match status" value="1"/>
</dbReference>
<dbReference type="PRINTS" id="PR00738">
    <property type="entry name" value="GLHYDRLASE20"/>
</dbReference>
<dbReference type="GO" id="GO:0004563">
    <property type="term" value="F:beta-N-acetylhexosaminidase activity"/>
    <property type="evidence" value="ECO:0007669"/>
    <property type="project" value="UniProtKB-EC"/>
</dbReference>
<name>A0A238LAP5_9RHOB</name>
<dbReference type="PANTHER" id="PTHR22600">
    <property type="entry name" value="BETA-HEXOSAMINIDASE"/>
    <property type="match status" value="1"/>
</dbReference>
<evidence type="ECO:0000313" key="8">
    <source>
        <dbReference type="EMBL" id="SMY06671.1"/>
    </source>
</evidence>
<reference evidence="8 9" key="1">
    <citation type="submission" date="2017-05" db="EMBL/GenBank/DDBJ databases">
        <authorList>
            <person name="Song R."/>
            <person name="Chenine A.L."/>
            <person name="Ruprecht R.M."/>
        </authorList>
    </citation>
    <scope>NUCLEOTIDE SEQUENCE [LARGE SCALE GENOMIC DNA]</scope>
    <source>
        <strain evidence="8 9">CECT 8899</strain>
    </source>
</reference>
<feature type="active site" description="Proton donor" evidence="6">
    <location>
        <position position="402"/>
    </location>
</feature>
<feature type="domain" description="Glycoside hydrolase family 20 catalytic" evidence="7">
    <location>
        <begin position="229"/>
        <end position="572"/>
    </location>
</feature>
<evidence type="ECO:0000256" key="2">
    <source>
        <dbReference type="ARBA" id="ARBA00006285"/>
    </source>
</evidence>
<dbReference type="GO" id="GO:0016020">
    <property type="term" value="C:membrane"/>
    <property type="evidence" value="ECO:0007669"/>
    <property type="project" value="TreeGrafter"/>
</dbReference>
<evidence type="ECO:0000256" key="1">
    <source>
        <dbReference type="ARBA" id="ARBA00001231"/>
    </source>
</evidence>
<dbReference type="Gene3D" id="3.20.20.80">
    <property type="entry name" value="Glycosidases"/>
    <property type="match status" value="1"/>
</dbReference>
<dbReference type="Gene3D" id="3.30.379.10">
    <property type="entry name" value="Chitobiase/beta-hexosaminidase domain 2-like"/>
    <property type="match status" value="1"/>
</dbReference>
<gene>
    <name evidence="8" type="primary">exo I</name>
    <name evidence="8" type="ORF">LOM8899_00799</name>
</gene>
<dbReference type="Pfam" id="PF00728">
    <property type="entry name" value="Glyco_hydro_20"/>
    <property type="match status" value="1"/>
</dbReference>
<accession>A0A238LAP5</accession>
<comment type="similarity">
    <text evidence="2">Belongs to the glycosyl hydrolase 20 family.</text>
</comment>
<dbReference type="RefSeq" id="WP_093990821.1">
    <property type="nucleotide sequence ID" value="NZ_FXZK01000001.1"/>
</dbReference>
<dbReference type="SUPFAM" id="SSF51445">
    <property type="entry name" value="(Trans)glycosidases"/>
    <property type="match status" value="1"/>
</dbReference>
<evidence type="ECO:0000256" key="4">
    <source>
        <dbReference type="ARBA" id="ARBA00022801"/>
    </source>
</evidence>
<dbReference type="InterPro" id="IPR017853">
    <property type="entry name" value="GH"/>
</dbReference>
<evidence type="ECO:0000256" key="3">
    <source>
        <dbReference type="ARBA" id="ARBA00012663"/>
    </source>
</evidence>
<dbReference type="GO" id="GO:0005975">
    <property type="term" value="P:carbohydrate metabolic process"/>
    <property type="evidence" value="ECO:0007669"/>
    <property type="project" value="InterPro"/>
</dbReference>
<dbReference type="SUPFAM" id="SSF55545">
    <property type="entry name" value="beta-N-acetylhexosaminidase-like domain"/>
    <property type="match status" value="1"/>
</dbReference>
<dbReference type="GO" id="GO:0030203">
    <property type="term" value="P:glycosaminoglycan metabolic process"/>
    <property type="evidence" value="ECO:0007669"/>
    <property type="project" value="TreeGrafter"/>
</dbReference>
<dbReference type="InterPro" id="IPR025705">
    <property type="entry name" value="Beta_hexosaminidase_sua/sub"/>
</dbReference>
<protein>
    <recommendedName>
        <fullName evidence="3">beta-N-acetylhexosaminidase</fullName>
        <ecNumber evidence="3">3.2.1.52</ecNumber>
    </recommendedName>
    <alternativeName>
        <fullName evidence="5">Beta-N-acetylhexosaminidase</fullName>
    </alternativeName>
</protein>
<evidence type="ECO:0000259" key="7">
    <source>
        <dbReference type="Pfam" id="PF00728"/>
    </source>
</evidence>
<keyword evidence="4 8" id="KW-0378">Hydrolase</keyword>
<dbReference type="AlphaFoldDB" id="A0A238LAP5"/>
<keyword evidence="8" id="KW-0326">Glycosidase</keyword>
<keyword evidence="9" id="KW-1185">Reference proteome</keyword>
<dbReference type="EC" id="3.2.1.52" evidence="3"/>
<sequence length="597" mass="63852">MDFTCTLDGGAMRCTITSYTALNAPVFCCSGMQPMACVSGGEVVMTLGSQIEVAIPDLAPGVPHEVVLRYDAEKYQPVNRAWLPLGPYLRHAGGTIPLPPLPAGVDPVTWPAAAPVEGLRLLPAPTSWTPGNGTLPVTGFSSSHPAFGAVTALAERTGLGPFAGDAPVAVTEADLPADAYTLTIPADGPIGLAVSGYGGAFYGAITLLHLRHLYDGALPVGTIQDTPRFGWRGQHLDCARHFFQPDTIHRLLDLMALLKLNRFHWHFADDEAFRLQVASCPELWQKTEFQGEGELIPALFGEGPRKGGSYSPADVEALLAHAKALNIEVMPEIEVPAHALAFARVYPGTRDPEDTGQERSVQGYARNVLNPAMPETWERLIPLAAEVAAMFPFGHLHLGGDELPRDTWMGSPAARALMAQEGLETTQDLMGWTMAKLAATLPGTRVAAWEEAAGGSQGGIGHNALLFSWTGQGPGLAAARAGYDVVMTPAQHVYLDMAHSSDPQDWGAAWAAFVSLPDTIAWDPVPDEIADIPERIAGVQGCFWGEFTTQDSQMWPMLLPRMLGVATKAWEPRGKSTAHSLTALAGHYEPLLGRFVS</sequence>
<dbReference type="EMBL" id="FXZK01000001">
    <property type="protein sequence ID" value="SMY06671.1"/>
    <property type="molecule type" value="Genomic_DNA"/>
</dbReference>
<dbReference type="InterPro" id="IPR029018">
    <property type="entry name" value="Hex-like_dom2"/>
</dbReference>
<evidence type="ECO:0000313" key="9">
    <source>
        <dbReference type="Proteomes" id="UP000201613"/>
    </source>
</evidence>
<evidence type="ECO:0000256" key="6">
    <source>
        <dbReference type="PIRSR" id="PIRSR625705-1"/>
    </source>
</evidence>
<evidence type="ECO:0000256" key="5">
    <source>
        <dbReference type="ARBA" id="ARBA00030512"/>
    </source>
</evidence>
<dbReference type="Proteomes" id="UP000201613">
    <property type="component" value="Unassembled WGS sequence"/>
</dbReference>
<dbReference type="OrthoDB" id="9763537at2"/>